<reference evidence="1" key="1">
    <citation type="submission" date="2021-03" db="EMBL/GenBank/DDBJ databases">
        <authorList>
            <consortium name="Genoscope - CEA"/>
            <person name="William W."/>
        </authorList>
    </citation>
    <scope>NUCLEOTIDE SEQUENCE</scope>
    <source>
        <strain evidence="1">Doubled-haploid Pahang</strain>
    </source>
</reference>
<organism evidence="1">
    <name type="scientific">Musa acuminata subsp. malaccensis</name>
    <name type="common">Wild banana</name>
    <name type="synonym">Musa malaccensis</name>
    <dbReference type="NCBI Taxonomy" id="214687"/>
    <lineage>
        <taxon>Eukaryota</taxon>
        <taxon>Viridiplantae</taxon>
        <taxon>Streptophyta</taxon>
        <taxon>Embryophyta</taxon>
        <taxon>Tracheophyta</taxon>
        <taxon>Spermatophyta</taxon>
        <taxon>Magnoliopsida</taxon>
        <taxon>Liliopsida</taxon>
        <taxon>Zingiberales</taxon>
        <taxon>Musaceae</taxon>
        <taxon>Musa</taxon>
    </lineage>
</organism>
<dbReference type="AlphaFoldDB" id="A0A8D6ZZ76"/>
<accession>A0A8D6ZZ76</accession>
<protein>
    <submittedName>
        <fullName evidence="1">(wild Malaysian banana) hypothetical protein</fullName>
    </submittedName>
</protein>
<name>A0A8D6ZZ76_MUSAM</name>
<sequence length="220" mass="23760">MFSCCRLCGAFNQTGLEPDGVCCILEHDGERLIAEPQPPLPTLHKHAHVPAHHLAEPAHARAMDELIVALPVPLDLEPVAHRCQPRIPLEAAGDHVSPSGSLGVPQPPHGRLHADGLGGEPYVEVRRHLHVLVLRVHRREGEREAVAHLRALLGHRERAGVVAAGGEREPASVAADEGQHVVLVSRAEAPPVGVAHGGKYRCLRGERVEEDGKQDEQLHS</sequence>
<dbReference type="EMBL" id="HG996470">
    <property type="protein sequence ID" value="CAG1839199.1"/>
    <property type="molecule type" value="Genomic_DNA"/>
</dbReference>
<proteinExistence type="predicted"/>
<evidence type="ECO:0000313" key="1">
    <source>
        <dbReference type="EMBL" id="CAG1839199.1"/>
    </source>
</evidence>
<gene>
    <name evidence="1" type="ORF">GSMUA_273760.1</name>
</gene>